<sequence>MFSLLGYKRQSEFWRDMWVMLLEPISQIQPIESSLDPPLAPTPKAPQPSSEAPAVNDKV</sequence>
<accession>A0A076PWL9</accession>
<feature type="region of interest" description="Disordered" evidence="1">
    <location>
        <begin position="32"/>
        <end position="59"/>
    </location>
</feature>
<evidence type="ECO:0000313" key="3">
    <source>
        <dbReference type="Proteomes" id="UP000028782"/>
    </source>
</evidence>
<evidence type="ECO:0000313" key="2">
    <source>
        <dbReference type="EMBL" id="AIJ47777.1"/>
    </source>
</evidence>
<name>A0A076PWL9_COMTE</name>
<dbReference type="EMBL" id="CP006704">
    <property type="protein sequence ID" value="AIJ47777.1"/>
    <property type="molecule type" value="Genomic_DNA"/>
</dbReference>
<reference evidence="2 3" key="1">
    <citation type="journal article" date="2014" name="Genome Announc.">
        <title>Complete Genome Sequence of Polychlorinated Biphenyl Degrader Comamonas testosteroni TK102 (NBRC 109938).</title>
        <authorList>
            <person name="Fukuda K."/>
            <person name="Hosoyama A."/>
            <person name="Tsuchikane K."/>
            <person name="Ohji S."/>
            <person name="Yamazoe A."/>
            <person name="Fujita N."/>
            <person name="Shintani M."/>
            <person name="Kimbara K."/>
        </authorList>
    </citation>
    <scope>NUCLEOTIDE SEQUENCE [LARGE SCALE GENOMIC DNA]</scope>
    <source>
        <strain evidence="2">TK102</strain>
    </source>
</reference>
<protein>
    <submittedName>
        <fullName evidence="2">Uncharacterized protein</fullName>
    </submittedName>
</protein>
<gene>
    <name evidence="2" type="ORF">O987_18337</name>
</gene>
<evidence type="ECO:0000256" key="1">
    <source>
        <dbReference type="SAM" id="MobiDB-lite"/>
    </source>
</evidence>
<dbReference type="RefSeq" id="WP_003053654.1">
    <property type="nucleotide sequence ID" value="NZ_CP006704.1"/>
</dbReference>
<organism evidence="2 3">
    <name type="scientific">Comamonas testosteroni TK102</name>
    <dbReference type="NCBI Taxonomy" id="1392005"/>
    <lineage>
        <taxon>Bacteria</taxon>
        <taxon>Pseudomonadati</taxon>
        <taxon>Pseudomonadota</taxon>
        <taxon>Betaproteobacteria</taxon>
        <taxon>Burkholderiales</taxon>
        <taxon>Comamonadaceae</taxon>
        <taxon>Comamonas</taxon>
    </lineage>
</organism>
<proteinExistence type="predicted"/>
<dbReference type="Proteomes" id="UP000028782">
    <property type="component" value="Chromosome"/>
</dbReference>
<dbReference type="AlphaFoldDB" id="A0A076PWL9"/>
<dbReference type="HOGENOM" id="CLU_2952490_0_0_4"/>
<dbReference type="KEGG" id="ctes:O987_18337"/>